<name>A0ABM0M6S2_SACKO</name>
<keyword evidence="7" id="KW-1185">Reference proteome</keyword>
<protein>
    <submittedName>
        <fullName evidence="8">Transmembrane protein 144-like</fullName>
    </submittedName>
</protein>
<dbReference type="RefSeq" id="XP_006815713.1">
    <property type="nucleotide sequence ID" value="XM_006815650.1"/>
</dbReference>
<feature type="transmembrane region" description="Helical" evidence="6">
    <location>
        <begin position="197"/>
        <end position="216"/>
    </location>
</feature>
<comment type="subcellular location">
    <subcellularLocation>
        <location evidence="1">Membrane</location>
        <topology evidence="1">Multi-pass membrane protein</topology>
    </subcellularLocation>
</comment>
<dbReference type="GeneID" id="102810417"/>
<evidence type="ECO:0000256" key="4">
    <source>
        <dbReference type="ARBA" id="ARBA00022989"/>
    </source>
</evidence>
<evidence type="ECO:0000256" key="2">
    <source>
        <dbReference type="ARBA" id="ARBA00005731"/>
    </source>
</evidence>
<evidence type="ECO:0000256" key="6">
    <source>
        <dbReference type="SAM" id="Phobius"/>
    </source>
</evidence>
<organism evidence="7 8">
    <name type="scientific">Saccoglossus kowalevskii</name>
    <name type="common">Acorn worm</name>
    <dbReference type="NCBI Taxonomy" id="10224"/>
    <lineage>
        <taxon>Eukaryota</taxon>
        <taxon>Metazoa</taxon>
        <taxon>Hemichordata</taxon>
        <taxon>Enteropneusta</taxon>
        <taxon>Harrimaniidae</taxon>
        <taxon>Saccoglossus</taxon>
    </lineage>
</organism>
<keyword evidence="4 6" id="KW-1133">Transmembrane helix</keyword>
<gene>
    <name evidence="8" type="primary">LOC102810417</name>
</gene>
<dbReference type="Pfam" id="PF07857">
    <property type="entry name" value="TMEM144"/>
    <property type="match status" value="1"/>
</dbReference>
<evidence type="ECO:0000313" key="8">
    <source>
        <dbReference type="RefSeq" id="XP_006815713.1"/>
    </source>
</evidence>
<sequence length="222" mass="24102">MVQSDVSKQPRHYQTITVSDHYFHDSFNEADNAPIITSQHLQASADTTTEDNSDASWVDNLTPLQKKLVGCSLAVIAGCLYGLNFAPCLYVQNNVDGASTNGLDYVFAHFCGIYITGTGYFVIYCIAKKNKPNLFPSLVLPAMISGAMWAVAQTAWFVANFTLQEAVSFPIITTGPGIIAAIWGVVVFKEIRGKRNLIILMVAFIITISGAVLSGLSKLDNL</sequence>
<evidence type="ECO:0000256" key="3">
    <source>
        <dbReference type="ARBA" id="ARBA00022692"/>
    </source>
</evidence>
<feature type="transmembrane region" description="Helical" evidence="6">
    <location>
        <begin position="106"/>
        <end position="126"/>
    </location>
</feature>
<dbReference type="InterPro" id="IPR010651">
    <property type="entry name" value="Sugar_transport"/>
</dbReference>
<proteinExistence type="inferred from homology"/>
<keyword evidence="5 6" id="KW-0472">Membrane</keyword>
<dbReference type="InterPro" id="IPR012435">
    <property type="entry name" value="TMEM144"/>
</dbReference>
<feature type="transmembrane region" description="Helical" evidence="6">
    <location>
        <begin position="138"/>
        <end position="161"/>
    </location>
</feature>
<keyword evidence="3 6" id="KW-0812">Transmembrane</keyword>
<dbReference type="PANTHER" id="PTHR16119:SF17">
    <property type="entry name" value="TRANSMEMBRANE PROTEIN 144"/>
    <property type="match status" value="1"/>
</dbReference>
<dbReference type="Proteomes" id="UP000694865">
    <property type="component" value="Unplaced"/>
</dbReference>
<evidence type="ECO:0000256" key="1">
    <source>
        <dbReference type="ARBA" id="ARBA00004141"/>
    </source>
</evidence>
<dbReference type="PANTHER" id="PTHR16119">
    <property type="entry name" value="TRANSMEMBRANE PROTEIN 144"/>
    <property type="match status" value="1"/>
</dbReference>
<evidence type="ECO:0000256" key="5">
    <source>
        <dbReference type="ARBA" id="ARBA00023136"/>
    </source>
</evidence>
<feature type="transmembrane region" description="Helical" evidence="6">
    <location>
        <begin position="68"/>
        <end position="86"/>
    </location>
</feature>
<reference evidence="8" key="1">
    <citation type="submission" date="2025-08" db="UniProtKB">
        <authorList>
            <consortium name="RefSeq"/>
        </authorList>
    </citation>
    <scope>IDENTIFICATION</scope>
    <source>
        <tissue evidence="8">Testes</tissue>
    </source>
</reference>
<comment type="similarity">
    <text evidence="2">Belongs to the TMEM144 family.</text>
</comment>
<evidence type="ECO:0000313" key="7">
    <source>
        <dbReference type="Proteomes" id="UP000694865"/>
    </source>
</evidence>
<accession>A0ABM0M6S2</accession>
<feature type="transmembrane region" description="Helical" evidence="6">
    <location>
        <begin position="167"/>
        <end position="188"/>
    </location>
</feature>